<evidence type="ECO:0000313" key="2">
    <source>
        <dbReference type="EMBL" id="XDV56632.1"/>
    </source>
</evidence>
<dbReference type="EMBL" id="CP165734">
    <property type="protein sequence ID" value="XDV56632.1"/>
    <property type="molecule type" value="Genomic_DNA"/>
</dbReference>
<protein>
    <submittedName>
        <fullName evidence="2">Uncharacterized protein</fullName>
    </submittedName>
</protein>
<sequence length="173" mass="18347">MTEEVVVVFTAKSIEQILAEGGTSSWRLDRNHARQCDYAVCTRNAHADWVEGAEPHHTAFMIGKVSGVAPSGDNGRFLVQFSEYAKISIPDAWKGGRNPVSYSSLADLGIDPTQLDWQPMPQGPSGSARLPAAPEGPAPSGGTSRGLTMAEAKAGLALTFGVRPEAIEITIRG</sequence>
<dbReference type="AlphaFoldDB" id="A0AB39XJV7"/>
<evidence type="ECO:0000256" key="1">
    <source>
        <dbReference type="SAM" id="MobiDB-lite"/>
    </source>
</evidence>
<feature type="region of interest" description="Disordered" evidence="1">
    <location>
        <begin position="114"/>
        <end position="146"/>
    </location>
</feature>
<name>A0AB39XJV7_9BRAD</name>
<proteinExistence type="predicted"/>
<gene>
    <name evidence="2" type="ORF">AB8Z38_28930</name>
</gene>
<reference evidence="2" key="1">
    <citation type="submission" date="2024-08" db="EMBL/GenBank/DDBJ databases">
        <authorList>
            <person name="Chaddad Z."/>
            <person name="Lamrabet M."/>
            <person name="Bouhnik O."/>
            <person name="Alami S."/>
            <person name="Wipf D."/>
            <person name="Courty P.E."/>
            <person name="Missbah El Idrissi M."/>
        </authorList>
    </citation>
    <scope>NUCLEOTIDE SEQUENCE</scope>
    <source>
        <strain evidence="2">LLZ17</strain>
    </source>
</reference>
<feature type="compositionally biased region" description="Low complexity" evidence="1">
    <location>
        <begin position="131"/>
        <end position="142"/>
    </location>
</feature>
<accession>A0AB39XJV7</accession>
<organism evidence="2">
    <name type="scientific">Bradyrhizobium sp. LLZ17</name>
    <dbReference type="NCBI Taxonomy" id="3239388"/>
    <lineage>
        <taxon>Bacteria</taxon>
        <taxon>Pseudomonadati</taxon>
        <taxon>Pseudomonadota</taxon>
        <taxon>Alphaproteobacteria</taxon>
        <taxon>Hyphomicrobiales</taxon>
        <taxon>Nitrobacteraceae</taxon>
        <taxon>Bradyrhizobium</taxon>
    </lineage>
</organism>
<dbReference type="RefSeq" id="WP_369721073.1">
    <property type="nucleotide sequence ID" value="NZ_CP165734.1"/>
</dbReference>